<dbReference type="InterPro" id="IPR029058">
    <property type="entry name" value="AB_hydrolase_fold"/>
</dbReference>
<evidence type="ECO:0008006" key="3">
    <source>
        <dbReference type="Google" id="ProtNLM"/>
    </source>
</evidence>
<dbReference type="STRING" id="1173111.SAMN05444955_103294"/>
<dbReference type="AlphaFoldDB" id="A0A1H8CIZ3"/>
<dbReference type="SUPFAM" id="SSF53474">
    <property type="entry name" value="alpha/beta-Hydrolases"/>
    <property type="match status" value="1"/>
</dbReference>
<dbReference type="EMBL" id="FOCQ01000003">
    <property type="protein sequence ID" value="SEM94248.1"/>
    <property type="molecule type" value="Genomic_DNA"/>
</dbReference>
<dbReference type="Gene3D" id="3.40.50.1820">
    <property type="entry name" value="alpha/beta hydrolase"/>
    <property type="match status" value="1"/>
</dbReference>
<accession>A0A1H8CIZ3</accession>
<sequence>MLGSGTADADGGSFQVPQVNDHFNQFQQGPAPKKTELVTPTVKEEGGFWDRTAKAISGAWDWTADKLSGLWDWLKGALAKIVEFVVENVKFIVGVAVLLLAGAAYLLPGQPGLTQLRNWGTRLVGVDTSRPYGRLKHVRVSDEALAKVSQLVYSDNISGDDLVEAFGEEGWIVADRTNSLNGLQAYVFVKDSTKEVVIAFRGTQFELRGANDFAADAILAAGFDSFNPQAASAREFVEKTINNPYYKGYQFVLTGHSLGGYLAVDSSAQYKIPAVTFNAAGKNLFPSVNASALLGPEAILGVYGVNMLDPDNRKQTINEGLDNYDDLIRNYNYDHDLVGGVNYRPGETYVIDKQGQVTEDEGLDNGIFDANLDIGSHSISNFTGYDDKTKQQVDTPLLDQYGEDGNIAPR</sequence>
<dbReference type="Proteomes" id="UP000199695">
    <property type="component" value="Unassembled WGS sequence"/>
</dbReference>
<keyword evidence="2" id="KW-1185">Reference proteome</keyword>
<evidence type="ECO:0000313" key="1">
    <source>
        <dbReference type="EMBL" id="SEM94248.1"/>
    </source>
</evidence>
<name>A0A1H8CIZ3_9BACL</name>
<organism evidence="1 2">
    <name type="scientific">Lihuaxuella thermophila</name>
    <dbReference type="NCBI Taxonomy" id="1173111"/>
    <lineage>
        <taxon>Bacteria</taxon>
        <taxon>Bacillati</taxon>
        <taxon>Bacillota</taxon>
        <taxon>Bacilli</taxon>
        <taxon>Bacillales</taxon>
        <taxon>Thermoactinomycetaceae</taxon>
        <taxon>Lihuaxuella</taxon>
    </lineage>
</organism>
<dbReference type="Pfam" id="PF26363">
    <property type="entry name" value="Phospholipase-like"/>
    <property type="match status" value="1"/>
</dbReference>
<evidence type="ECO:0000313" key="2">
    <source>
        <dbReference type="Proteomes" id="UP000199695"/>
    </source>
</evidence>
<protein>
    <recommendedName>
        <fullName evidence="3">Lipase (Class 3)</fullName>
    </recommendedName>
</protein>
<gene>
    <name evidence="1" type="ORF">SAMN05444955_103294</name>
</gene>
<reference evidence="1 2" key="1">
    <citation type="submission" date="2016-10" db="EMBL/GenBank/DDBJ databases">
        <authorList>
            <person name="de Groot N.N."/>
        </authorList>
    </citation>
    <scope>NUCLEOTIDE SEQUENCE [LARGE SCALE GENOMIC DNA]</scope>
    <source>
        <strain evidence="1 2">DSM 46701</strain>
    </source>
</reference>
<proteinExistence type="predicted"/>